<keyword evidence="3" id="KW-1185">Reference proteome</keyword>
<accession>A0A9P1GIS5</accession>
<dbReference type="EMBL" id="CAMXCT020006533">
    <property type="protein sequence ID" value="CAL1168851.1"/>
    <property type="molecule type" value="Genomic_DNA"/>
</dbReference>
<protein>
    <submittedName>
        <fullName evidence="1">Uncharacterized protein</fullName>
    </submittedName>
</protein>
<sequence length="472" mass="53489">MFLRVTPVAAQRKHVGTTDACPTGIAELSHLREACSFQGGMAWGERGLSPMQPMQRCIDIEYFLKWLTTDSVGVDTSYLAGFCGSMPHVHHLQVPAEPHFSGSIEDFREKHKDNASTLERLQNTVKVCAKCGKACALDERRKGTECCNACGASLQDVQQSHSDNIFMGFIYGIAEGKFRYKISMRVQTPEFLCFDDPLQCSPCHLNAIPTSLYCKDLRYLFTNPEKGLVLVKRLYEIGSQAALEQYWDHEARLLICGSKFHKGSQGIQKSWQFEIFGLAFREKIWAGQQRPSQAQALEAWAVTGFNFPPSMFQLHLQFIHLPPFPFHYSLFQSGEHFTRGRFFPLEYMKQALALGDAVRIENAGSCDIESLISKVKAAGVDYDQVYDAMVHKIHALQRKLSPWREADFRYRVMEGQVFEGRSAFPELDPKQVQKSDAQAMCNYGRPYEEGKPSGTYYQFAKAPEEVLAFEES</sequence>
<reference evidence="1" key="1">
    <citation type="submission" date="2022-10" db="EMBL/GenBank/DDBJ databases">
        <authorList>
            <person name="Chen Y."/>
            <person name="Dougan E. K."/>
            <person name="Chan C."/>
            <person name="Rhodes N."/>
            <person name="Thang M."/>
        </authorList>
    </citation>
    <scope>NUCLEOTIDE SEQUENCE</scope>
</reference>
<comment type="caution">
    <text evidence="1">The sequence shown here is derived from an EMBL/GenBank/DDBJ whole genome shotgun (WGS) entry which is preliminary data.</text>
</comment>
<dbReference type="EMBL" id="CAMXCT030006533">
    <property type="protein sequence ID" value="CAL4802788.1"/>
    <property type="molecule type" value="Genomic_DNA"/>
</dbReference>
<name>A0A9P1GIS5_9DINO</name>
<gene>
    <name evidence="1" type="ORF">C1SCF055_LOCUS40300</name>
</gene>
<reference evidence="2" key="2">
    <citation type="submission" date="2024-04" db="EMBL/GenBank/DDBJ databases">
        <authorList>
            <person name="Chen Y."/>
            <person name="Shah S."/>
            <person name="Dougan E. K."/>
            <person name="Thang M."/>
            <person name="Chan C."/>
        </authorList>
    </citation>
    <scope>NUCLEOTIDE SEQUENCE [LARGE SCALE GENOMIC DNA]</scope>
</reference>
<proteinExistence type="predicted"/>
<dbReference type="EMBL" id="CAMXCT010006533">
    <property type="protein sequence ID" value="CAI4015476.1"/>
    <property type="molecule type" value="Genomic_DNA"/>
</dbReference>
<dbReference type="AlphaFoldDB" id="A0A9P1GIS5"/>
<dbReference type="OrthoDB" id="422055at2759"/>
<evidence type="ECO:0000313" key="1">
    <source>
        <dbReference type="EMBL" id="CAI4015476.1"/>
    </source>
</evidence>
<dbReference type="Proteomes" id="UP001152797">
    <property type="component" value="Unassembled WGS sequence"/>
</dbReference>
<evidence type="ECO:0000313" key="2">
    <source>
        <dbReference type="EMBL" id="CAL1168851.1"/>
    </source>
</evidence>
<organism evidence="1">
    <name type="scientific">Cladocopium goreaui</name>
    <dbReference type="NCBI Taxonomy" id="2562237"/>
    <lineage>
        <taxon>Eukaryota</taxon>
        <taxon>Sar</taxon>
        <taxon>Alveolata</taxon>
        <taxon>Dinophyceae</taxon>
        <taxon>Suessiales</taxon>
        <taxon>Symbiodiniaceae</taxon>
        <taxon>Cladocopium</taxon>
    </lineage>
</organism>
<evidence type="ECO:0000313" key="3">
    <source>
        <dbReference type="Proteomes" id="UP001152797"/>
    </source>
</evidence>